<accession>A0A4R4FDQ6</accession>
<name>A0A4R4FDQ6_9FIRM</name>
<protein>
    <submittedName>
        <fullName evidence="1">Antirestriction protein ArdA</fullName>
    </submittedName>
</protein>
<evidence type="ECO:0000313" key="2">
    <source>
        <dbReference type="Proteomes" id="UP000295710"/>
    </source>
</evidence>
<dbReference type="Gene3D" id="1.10.10.1190">
    <property type="entry name" value="Antirestriction protein ArdA, domain 3"/>
    <property type="match status" value="1"/>
</dbReference>
<dbReference type="InterPro" id="IPR009899">
    <property type="entry name" value="ArdA"/>
</dbReference>
<dbReference type="RefSeq" id="WP_132277827.1">
    <property type="nucleotide sequence ID" value="NZ_JAOBST010000036.1"/>
</dbReference>
<dbReference type="Gene3D" id="3.10.20.480">
    <property type="entry name" value="Antirestriction protein ArdA, domain 1"/>
    <property type="match status" value="1"/>
</dbReference>
<dbReference type="InterPro" id="IPR041893">
    <property type="entry name" value="ArdA_dom3"/>
</dbReference>
<dbReference type="Pfam" id="PF07275">
    <property type="entry name" value="ArdA"/>
    <property type="match status" value="1"/>
</dbReference>
<gene>
    <name evidence="1" type="ORF">E1963_10655</name>
</gene>
<reference evidence="1 2" key="1">
    <citation type="journal article" date="2016" name="Nat. Microbiol.">
        <title>The Mouse Intestinal Bacterial Collection (miBC) provides host-specific insight into cultured diversity and functional potential of the gut microbiota.</title>
        <authorList>
            <person name="Lagkouvardos I."/>
            <person name="Pukall R."/>
            <person name="Abt B."/>
            <person name="Foesel B.U."/>
            <person name="Meier-Kolthoff J.P."/>
            <person name="Kumar N."/>
            <person name="Bresciani A."/>
            <person name="Martinez I."/>
            <person name="Just S."/>
            <person name="Ziegler C."/>
            <person name="Brugiroux S."/>
            <person name="Garzetti D."/>
            <person name="Wenning M."/>
            <person name="Bui T.P."/>
            <person name="Wang J."/>
            <person name="Hugenholtz F."/>
            <person name="Plugge C.M."/>
            <person name="Peterson D.A."/>
            <person name="Hornef M.W."/>
            <person name="Baines J.F."/>
            <person name="Smidt H."/>
            <person name="Walter J."/>
            <person name="Kristiansen K."/>
            <person name="Nielsen H.B."/>
            <person name="Haller D."/>
            <person name="Overmann J."/>
            <person name="Stecher B."/>
            <person name="Clavel T."/>
        </authorList>
    </citation>
    <scope>NUCLEOTIDE SEQUENCE [LARGE SCALE GENOMIC DNA]</scope>
    <source>
        <strain evidence="1 2">DSM 28560</strain>
    </source>
</reference>
<evidence type="ECO:0000313" key="1">
    <source>
        <dbReference type="EMBL" id="TDA21468.1"/>
    </source>
</evidence>
<comment type="caution">
    <text evidence="1">The sequence shown here is derived from an EMBL/GenBank/DDBJ whole genome shotgun (WGS) entry which is preliminary data.</text>
</comment>
<dbReference type="InterPro" id="IPR041895">
    <property type="entry name" value="ArdA_dom1"/>
</dbReference>
<dbReference type="EMBL" id="SMMX01000008">
    <property type="protein sequence ID" value="TDA21468.1"/>
    <property type="molecule type" value="Genomic_DNA"/>
</dbReference>
<keyword evidence="2" id="KW-1185">Reference proteome</keyword>
<dbReference type="Proteomes" id="UP000295710">
    <property type="component" value="Unassembled WGS sequence"/>
</dbReference>
<sequence length="166" mass="19431">MKELRVLIETTRPINGVLRSAWFDLPIDETELEETLGIEADSEDYHIIEKELPFADEVDENTAIERLNELALMYQNMPVELRKSYASFSEYYSDFDEFYNYRNSIIHYAGCATMIDVARHVLADNPAFASLSEDCVRYFDYEAYAQSLEENGRFVKTEYGIFEIPW</sequence>
<dbReference type="AlphaFoldDB" id="A0A4R4FDQ6"/>
<organism evidence="1 2">
    <name type="scientific">Extibacter muris</name>
    <dbReference type="NCBI Taxonomy" id="1796622"/>
    <lineage>
        <taxon>Bacteria</taxon>
        <taxon>Bacillati</taxon>
        <taxon>Bacillota</taxon>
        <taxon>Clostridia</taxon>
        <taxon>Lachnospirales</taxon>
        <taxon>Lachnospiraceae</taxon>
        <taxon>Extibacter</taxon>
    </lineage>
</organism>
<proteinExistence type="predicted"/>